<dbReference type="SUPFAM" id="SSF51735">
    <property type="entry name" value="NAD(P)-binding Rossmann-fold domains"/>
    <property type="match status" value="1"/>
</dbReference>
<sequence>MSQTPSQQNAYACRQFIPTLHTTPYPAIDPSLTKHPSPYIVYIIGGHGAAGGELARSYARAGAVGIILTTRNLQSLETTAQEARTINRKATVLVTEYDITFNSSVEALARTTQATFNSHLNTVIVNSGIPGPIHRYYP</sequence>
<evidence type="ECO:0000313" key="1">
    <source>
        <dbReference type="EMBL" id="KAF5858787.1"/>
    </source>
</evidence>
<protein>
    <submittedName>
        <fullName evidence="1">Uncharacterized protein</fullName>
    </submittedName>
</protein>
<dbReference type="Proteomes" id="UP000541154">
    <property type="component" value="Unassembled WGS sequence"/>
</dbReference>
<reference evidence="1 2" key="1">
    <citation type="submission" date="2019-04" db="EMBL/GenBank/DDBJ databases">
        <title>Aspergillus burnettii sp. nov., novel species from soil in southeast Queensland.</title>
        <authorList>
            <person name="Gilchrist C.L.M."/>
            <person name="Pitt J.I."/>
            <person name="Lange L."/>
            <person name="Lacey H.J."/>
            <person name="Vuong D."/>
            <person name="Midgley D.J."/>
            <person name="Greenfield P."/>
            <person name="Bradbury M."/>
            <person name="Lacey E."/>
            <person name="Busk P.K."/>
            <person name="Pilgaard B."/>
            <person name="Chooi Y.H."/>
            <person name="Piggott A.M."/>
        </authorList>
    </citation>
    <scope>NUCLEOTIDE SEQUENCE [LARGE SCALE GENOMIC DNA]</scope>
    <source>
        <strain evidence="1 2">FRR 5400</strain>
    </source>
</reference>
<keyword evidence="2" id="KW-1185">Reference proteome</keyword>
<dbReference type="AlphaFoldDB" id="A0A8H5ZZN2"/>
<dbReference type="EMBL" id="SPNV01000191">
    <property type="protein sequence ID" value="KAF5858787.1"/>
    <property type="molecule type" value="Genomic_DNA"/>
</dbReference>
<gene>
    <name evidence="1" type="ORF">ETB97_003790</name>
</gene>
<evidence type="ECO:0000313" key="2">
    <source>
        <dbReference type="Proteomes" id="UP000541154"/>
    </source>
</evidence>
<proteinExistence type="predicted"/>
<accession>A0A8H5ZZN2</accession>
<dbReference type="InterPro" id="IPR036291">
    <property type="entry name" value="NAD(P)-bd_dom_sf"/>
</dbReference>
<name>A0A8H5ZZN2_PETAA</name>
<dbReference type="Pfam" id="PF00106">
    <property type="entry name" value="adh_short"/>
    <property type="match status" value="1"/>
</dbReference>
<dbReference type="InterPro" id="IPR002347">
    <property type="entry name" value="SDR_fam"/>
</dbReference>
<comment type="caution">
    <text evidence="1">The sequence shown here is derived from an EMBL/GenBank/DDBJ whole genome shotgun (WGS) entry which is preliminary data.</text>
</comment>
<dbReference type="Gene3D" id="3.40.50.720">
    <property type="entry name" value="NAD(P)-binding Rossmann-like Domain"/>
    <property type="match status" value="1"/>
</dbReference>
<organism evidence="1 2">
    <name type="scientific">Petromyces alliaceus</name>
    <name type="common">Aspergillus alliaceus</name>
    <dbReference type="NCBI Taxonomy" id="209559"/>
    <lineage>
        <taxon>Eukaryota</taxon>
        <taxon>Fungi</taxon>
        <taxon>Dikarya</taxon>
        <taxon>Ascomycota</taxon>
        <taxon>Pezizomycotina</taxon>
        <taxon>Eurotiomycetes</taxon>
        <taxon>Eurotiomycetidae</taxon>
        <taxon>Eurotiales</taxon>
        <taxon>Aspergillaceae</taxon>
        <taxon>Aspergillus</taxon>
        <taxon>Aspergillus subgen. Circumdati</taxon>
    </lineage>
</organism>